<organism evidence="2 3">
    <name type="scientific">Zasmidium cellare</name>
    <name type="common">Wine cellar mold</name>
    <name type="synonym">Racodium cellare</name>
    <dbReference type="NCBI Taxonomy" id="395010"/>
    <lineage>
        <taxon>Eukaryota</taxon>
        <taxon>Fungi</taxon>
        <taxon>Dikarya</taxon>
        <taxon>Ascomycota</taxon>
        <taxon>Pezizomycotina</taxon>
        <taxon>Dothideomycetes</taxon>
        <taxon>Dothideomycetidae</taxon>
        <taxon>Mycosphaerellales</taxon>
        <taxon>Mycosphaerellaceae</taxon>
        <taxon>Zasmidium</taxon>
    </lineage>
</organism>
<keyword evidence="3" id="KW-1185">Reference proteome</keyword>
<evidence type="ECO:0000256" key="1">
    <source>
        <dbReference type="SAM" id="MobiDB-lite"/>
    </source>
</evidence>
<feature type="compositionally biased region" description="Basic and acidic residues" evidence="1">
    <location>
        <begin position="250"/>
        <end position="259"/>
    </location>
</feature>
<name>A0ABR0EFY2_ZASCE</name>
<comment type="caution">
    <text evidence="2">The sequence shown here is derived from an EMBL/GenBank/DDBJ whole genome shotgun (WGS) entry which is preliminary data.</text>
</comment>
<evidence type="ECO:0000313" key="3">
    <source>
        <dbReference type="Proteomes" id="UP001305779"/>
    </source>
</evidence>
<dbReference type="Proteomes" id="UP001305779">
    <property type="component" value="Unassembled WGS sequence"/>
</dbReference>
<sequence>MAIIRDQIARMKDSRPTPVASTKVDARHFYARKATATVTTPGEAMSKEQVEEYRRRFDAARSFEDDEDDWWPEDTNSARPSHGTPTSLTSPHRASPHSNNQASPYSNSPSRVSTLRSNANIFSPKTVPDQNTHTSSPLASGSQLKPTASRWIYPIQDASPTGHVRHGIPTTDASHLTQGANLAVKDLDGMSVQEEGQTRPSAAEARERALIARQIKALARARRAAMQEEEAEQRMTEAGTGEGDDDVDESQARMDEKMP</sequence>
<accession>A0ABR0EFY2</accession>
<evidence type="ECO:0000313" key="2">
    <source>
        <dbReference type="EMBL" id="KAK4500407.1"/>
    </source>
</evidence>
<proteinExistence type="predicted"/>
<gene>
    <name evidence="2" type="ORF">PRZ48_008596</name>
</gene>
<feature type="region of interest" description="Disordered" evidence="1">
    <location>
        <begin position="1"/>
        <end position="145"/>
    </location>
</feature>
<dbReference type="EMBL" id="JAXOVC010000006">
    <property type="protein sequence ID" value="KAK4500407.1"/>
    <property type="molecule type" value="Genomic_DNA"/>
</dbReference>
<protein>
    <submittedName>
        <fullName evidence="2">Uncharacterized protein</fullName>
    </submittedName>
</protein>
<feature type="region of interest" description="Disordered" evidence="1">
    <location>
        <begin position="223"/>
        <end position="259"/>
    </location>
</feature>
<feature type="compositionally biased region" description="Basic and acidic residues" evidence="1">
    <location>
        <begin position="45"/>
        <end position="63"/>
    </location>
</feature>
<feature type="compositionally biased region" description="Polar residues" evidence="1">
    <location>
        <begin position="75"/>
        <end position="145"/>
    </location>
</feature>
<reference evidence="2 3" key="1">
    <citation type="journal article" date="2023" name="G3 (Bethesda)">
        <title>A chromosome-level genome assembly of Zasmidium syzygii isolated from banana leaves.</title>
        <authorList>
            <person name="van Westerhoven A.C."/>
            <person name="Mehrabi R."/>
            <person name="Talebi R."/>
            <person name="Steentjes M.B.F."/>
            <person name="Corcolon B."/>
            <person name="Chong P.A."/>
            <person name="Kema G.H.J."/>
            <person name="Seidl M.F."/>
        </authorList>
    </citation>
    <scope>NUCLEOTIDE SEQUENCE [LARGE SCALE GENOMIC DNA]</scope>
    <source>
        <strain evidence="2 3">P124</strain>
    </source>
</reference>